<dbReference type="InterPro" id="IPR011011">
    <property type="entry name" value="Znf_FYVE_PHD"/>
</dbReference>
<dbReference type="InterPro" id="IPR011019">
    <property type="entry name" value="KIND_dom"/>
</dbReference>
<keyword evidence="12" id="KW-0206">Cytoskeleton</keyword>
<dbReference type="CDD" id="cd22065">
    <property type="entry name" value="WH2_Spire_1-2_r1"/>
    <property type="match status" value="1"/>
</dbReference>
<evidence type="ECO:0000256" key="13">
    <source>
        <dbReference type="ARBA" id="ARBA00023329"/>
    </source>
</evidence>
<evidence type="ECO:0000256" key="6">
    <source>
        <dbReference type="ARBA" id="ARBA00022475"/>
    </source>
</evidence>
<keyword evidence="7" id="KW-0963">Cytoplasm</keyword>
<evidence type="ECO:0000313" key="16">
    <source>
        <dbReference type="EMBL" id="UYV70637.1"/>
    </source>
</evidence>
<keyword evidence="9" id="KW-0653">Protein transport</keyword>
<protein>
    <submittedName>
        <fullName evidence="16">SPIRE2</fullName>
    </submittedName>
</protein>
<evidence type="ECO:0000256" key="3">
    <source>
        <dbReference type="ARBA" id="ARBA00004413"/>
    </source>
</evidence>
<evidence type="ECO:0000256" key="5">
    <source>
        <dbReference type="ARBA" id="ARBA00022448"/>
    </source>
</evidence>
<evidence type="ECO:0000256" key="4">
    <source>
        <dbReference type="ARBA" id="ARBA00010956"/>
    </source>
</evidence>
<dbReference type="SMART" id="SM00750">
    <property type="entry name" value="KIND"/>
    <property type="match status" value="1"/>
</dbReference>
<evidence type="ECO:0000256" key="1">
    <source>
        <dbReference type="ARBA" id="ARBA00004180"/>
    </source>
</evidence>
<keyword evidence="5" id="KW-0813">Transport</keyword>
<evidence type="ECO:0000259" key="15">
    <source>
        <dbReference type="PROSITE" id="PS51377"/>
    </source>
</evidence>
<evidence type="ECO:0000256" key="7">
    <source>
        <dbReference type="ARBA" id="ARBA00022490"/>
    </source>
</evidence>
<sequence>MFPAPRMSCLPDKDGCVRLLDVLEAFGAPIGEEQAWAVCYGTVLCAVKENMKSSCISDGPASILLHKNGYVHPATLRPPSIKRQESTLSDSGDQELCWESPKSRGTAEYRLMTTLGLALFHALDYGICEDEERTLSPALEELIDHMTGDDVGEDHDEGIDEDPPGAVASMDEVLQACSKRLPSSDQADGHYRAVIRALVAEAIELSTFLENIAHGTKEFRNCFDAEEQDASKLDALRIKDWASLWMQVIRELRQGVKLKKVEHTPHPIEFELTPYEMLLDDIRSRRYKLNKVMVNGDIPPRVKKDARALILEFIRSRPPLTPAAHRKLKPLPPRQLTLYEKLMLSLRQKHKLRPTRTRERVLAAPPPKKAPPQEEQPPQRRLIKPDPELSLLDDLEDIPSGIVSVPESPLHSYYTDAGYPVEDQRTRRHSISLCERIPSPEPPDPSPGRPTSFYQHYSSKTKISPPAQLVLNLDEVVHIRHVLTKAELESMLFTRGAPFPLYYDLVRGKVCFCCKQTRFSFFGSKGTPCKLCERIVCDKCTTGMRLPLKCPASIPVCLLTPSPEEDQERPLWRLKETLKLSSLLPKKVSHNDCIINNNNLRHSQSFSHVPASTAVSNETCSLPELTEDTPLMPVCRECKYMVCYIVTPPELRPEPPSLSSDIIPL</sequence>
<feature type="region of interest" description="Disordered" evidence="14">
    <location>
        <begin position="349"/>
        <end position="382"/>
    </location>
</feature>
<dbReference type="PANTHER" id="PTHR21345">
    <property type="entry name" value="SPIRE"/>
    <property type="match status" value="1"/>
</dbReference>
<comment type="similarity">
    <text evidence="4">Belongs to the spire family.</text>
</comment>
<accession>A0ABY6KS08</accession>
<evidence type="ECO:0000256" key="8">
    <source>
        <dbReference type="ARBA" id="ARBA00022737"/>
    </source>
</evidence>
<evidence type="ECO:0000256" key="10">
    <source>
        <dbReference type="ARBA" id="ARBA00023136"/>
    </source>
</evidence>
<keyword evidence="13" id="KW-0968">Cytoplasmic vesicle</keyword>
<keyword evidence="6" id="KW-1003">Cell membrane</keyword>
<evidence type="ECO:0000256" key="9">
    <source>
        <dbReference type="ARBA" id="ARBA00022927"/>
    </source>
</evidence>
<keyword evidence="17" id="KW-1185">Reference proteome</keyword>
<dbReference type="CDD" id="cd22078">
    <property type="entry name" value="WH2_Spire1_r2-like"/>
    <property type="match status" value="1"/>
</dbReference>
<dbReference type="SUPFAM" id="SSF57903">
    <property type="entry name" value="FYVE/PHD zinc finger"/>
    <property type="match status" value="1"/>
</dbReference>
<evidence type="ECO:0000256" key="14">
    <source>
        <dbReference type="SAM" id="MobiDB-lite"/>
    </source>
</evidence>
<dbReference type="Pfam" id="PF16474">
    <property type="entry name" value="KIND"/>
    <property type="match status" value="1"/>
</dbReference>
<evidence type="ECO:0000256" key="12">
    <source>
        <dbReference type="ARBA" id="ARBA00023212"/>
    </source>
</evidence>
<proteinExistence type="inferred from homology"/>
<keyword evidence="11" id="KW-0009">Actin-binding</keyword>
<feature type="domain" description="KIND" evidence="15">
    <location>
        <begin position="17"/>
        <end position="205"/>
    </location>
</feature>
<keyword evidence="8" id="KW-0677">Repeat</keyword>
<evidence type="ECO:0000256" key="11">
    <source>
        <dbReference type="ARBA" id="ARBA00023203"/>
    </source>
</evidence>
<dbReference type="Gene3D" id="1.10.510.10">
    <property type="entry name" value="Transferase(Phosphotransferase) domain 1"/>
    <property type="match status" value="1"/>
</dbReference>
<organism evidence="16 17">
    <name type="scientific">Cordylochernes scorpioides</name>
    <dbReference type="NCBI Taxonomy" id="51811"/>
    <lineage>
        <taxon>Eukaryota</taxon>
        <taxon>Metazoa</taxon>
        <taxon>Ecdysozoa</taxon>
        <taxon>Arthropoda</taxon>
        <taxon>Chelicerata</taxon>
        <taxon>Arachnida</taxon>
        <taxon>Pseudoscorpiones</taxon>
        <taxon>Cheliferoidea</taxon>
        <taxon>Chernetidae</taxon>
        <taxon>Cordylochernes</taxon>
    </lineage>
</organism>
<dbReference type="EMBL" id="CP092870">
    <property type="protein sequence ID" value="UYV70637.1"/>
    <property type="molecule type" value="Genomic_DNA"/>
</dbReference>
<evidence type="ECO:0000256" key="2">
    <source>
        <dbReference type="ARBA" id="ARBA00004245"/>
    </source>
</evidence>
<keyword evidence="10" id="KW-0472">Membrane</keyword>
<evidence type="ECO:0000313" key="17">
    <source>
        <dbReference type="Proteomes" id="UP001235939"/>
    </source>
</evidence>
<dbReference type="PANTHER" id="PTHR21345:SF3">
    <property type="entry name" value="PROTEIN SPIRE"/>
    <property type="match status" value="1"/>
</dbReference>
<comment type="subcellular location">
    <subcellularLocation>
        <location evidence="3">Cell membrane</location>
        <topology evidence="3">Peripheral membrane protein</topology>
        <orientation evidence="3">Cytoplasmic side</orientation>
    </subcellularLocation>
    <subcellularLocation>
        <location evidence="2">Cytoplasm</location>
        <location evidence="2">Cytoskeleton</location>
    </subcellularLocation>
    <subcellularLocation>
        <location evidence="1">Cytoplasmic vesicle membrane</location>
        <topology evidence="1">Peripheral membrane protein</topology>
        <orientation evidence="1">Cytoplasmic side</orientation>
    </subcellularLocation>
</comment>
<gene>
    <name evidence="16" type="ORF">LAZ67_8000114</name>
</gene>
<reference evidence="16 17" key="1">
    <citation type="submission" date="2022-01" db="EMBL/GenBank/DDBJ databases">
        <title>A chromosomal length assembly of Cordylochernes scorpioides.</title>
        <authorList>
            <person name="Zeh D."/>
            <person name="Zeh J."/>
        </authorList>
    </citation>
    <scope>NUCLEOTIDE SEQUENCE [LARGE SCALE GENOMIC DNA]</scope>
    <source>
        <strain evidence="16">IN4F17</strain>
        <tissue evidence="16">Whole Body</tissue>
    </source>
</reference>
<dbReference type="PROSITE" id="PS51377">
    <property type="entry name" value="KIND"/>
    <property type="match status" value="1"/>
</dbReference>
<dbReference type="InterPro" id="IPR029901">
    <property type="entry name" value="Spire"/>
</dbReference>
<dbReference type="Proteomes" id="UP001235939">
    <property type="component" value="Chromosome 08"/>
</dbReference>
<name>A0ABY6KS08_9ARAC</name>